<gene>
    <name evidence="2" type="ORF">FIBSPDRAFT_846657</name>
</gene>
<dbReference type="OrthoDB" id="414698at2759"/>
<dbReference type="EMBL" id="KV417480">
    <property type="protein sequence ID" value="KZP34526.1"/>
    <property type="molecule type" value="Genomic_DNA"/>
</dbReference>
<dbReference type="Gene3D" id="1.25.40.10">
    <property type="entry name" value="Tetratricopeptide repeat domain"/>
    <property type="match status" value="1"/>
</dbReference>
<evidence type="ECO:0000256" key="1">
    <source>
        <dbReference type="SAM" id="MobiDB-lite"/>
    </source>
</evidence>
<name>A0A166X8I3_9AGAM</name>
<reference evidence="2 3" key="1">
    <citation type="journal article" date="2016" name="Mol. Biol. Evol.">
        <title>Comparative Genomics of Early-Diverging Mushroom-Forming Fungi Provides Insights into the Origins of Lignocellulose Decay Capabilities.</title>
        <authorList>
            <person name="Nagy L.G."/>
            <person name="Riley R."/>
            <person name="Tritt A."/>
            <person name="Adam C."/>
            <person name="Daum C."/>
            <person name="Floudas D."/>
            <person name="Sun H."/>
            <person name="Yadav J.S."/>
            <person name="Pangilinan J."/>
            <person name="Larsson K.H."/>
            <person name="Matsuura K."/>
            <person name="Barry K."/>
            <person name="Labutti K."/>
            <person name="Kuo R."/>
            <person name="Ohm R.A."/>
            <person name="Bhattacharya S.S."/>
            <person name="Shirouzu T."/>
            <person name="Yoshinaga Y."/>
            <person name="Martin F.M."/>
            <person name="Grigoriev I.V."/>
            <person name="Hibbett D.S."/>
        </authorList>
    </citation>
    <scope>NUCLEOTIDE SEQUENCE [LARGE SCALE GENOMIC DNA]</scope>
    <source>
        <strain evidence="2 3">CBS 109695</strain>
    </source>
</reference>
<dbReference type="Pfam" id="PF06041">
    <property type="entry name" value="DUF924"/>
    <property type="match status" value="1"/>
</dbReference>
<dbReference type="SUPFAM" id="SSF48452">
    <property type="entry name" value="TPR-like"/>
    <property type="match status" value="1"/>
</dbReference>
<proteinExistence type="predicted"/>
<feature type="compositionally biased region" description="Low complexity" evidence="1">
    <location>
        <begin position="12"/>
        <end position="21"/>
    </location>
</feature>
<dbReference type="AlphaFoldDB" id="A0A166X8I3"/>
<feature type="region of interest" description="Disordered" evidence="1">
    <location>
        <begin position="1"/>
        <end position="21"/>
    </location>
</feature>
<evidence type="ECO:0000313" key="3">
    <source>
        <dbReference type="Proteomes" id="UP000076532"/>
    </source>
</evidence>
<evidence type="ECO:0008006" key="4">
    <source>
        <dbReference type="Google" id="ProtNLM"/>
    </source>
</evidence>
<protein>
    <recommendedName>
        <fullName evidence="4">DUF924-domain-containing protein</fullName>
    </recommendedName>
</protein>
<dbReference type="InterPro" id="IPR010323">
    <property type="entry name" value="DUF924"/>
</dbReference>
<keyword evidence="3" id="KW-1185">Reference proteome</keyword>
<dbReference type="Proteomes" id="UP000076532">
    <property type="component" value="Unassembled WGS sequence"/>
</dbReference>
<organism evidence="2 3">
    <name type="scientific">Athelia psychrophila</name>
    <dbReference type="NCBI Taxonomy" id="1759441"/>
    <lineage>
        <taxon>Eukaryota</taxon>
        <taxon>Fungi</taxon>
        <taxon>Dikarya</taxon>
        <taxon>Basidiomycota</taxon>
        <taxon>Agaricomycotina</taxon>
        <taxon>Agaricomycetes</taxon>
        <taxon>Agaricomycetidae</taxon>
        <taxon>Atheliales</taxon>
        <taxon>Atheliaceae</taxon>
        <taxon>Athelia</taxon>
    </lineage>
</organism>
<dbReference type="InterPro" id="IPR011990">
    <property type="entry name" value="TPR-like_helical_dom_sf"/>
</dbReference>
<accession>A0A166X8I3</accession>
<evidence type="ECO:0000313" key="2">
    <source>
        <dbReference type="EMBL" id="KZP34526.1"/>
    </source>
</evidence>
<sequence>MSTTSPVAPTGPNADAPDPDPADAILRRTLTPALLTAVLALKIPFPSDAPLDFATAFNTYFRGAADAQAFTALALPALKALSQIPPAALPSLSLLAYLPAPESPEFPAHALGLILLLDQGGRVLLSGVDARWCNAFFDPLAQRLAEELYALPEALRPWQQARWVGERGVHVEYWLVAVFWFVAPFIHSEALPNHHIALALLRSIKSAVAALAPAAPDPYDTPEIVAELRTDPTAFARRVTTAPGGAVAMPAYVYWFCMLMETHPVIIEKFGRYPYRNGAVGREDTEAEARFVRETNGFGAVDEETRREIRADVERGIWRPIQAVVG</sequence>